<dbReference type="RefSeq" id="WP_345269143.1">
    <property type="nucleotide sequence ID" value="NZ_BAABHB010000007.1"/>
</dbReference>
<dbReference type="EMBL" id="BAABHB010000007">
    <property type="protein sequence ID" value="GAA4410353.1"/>
    <property type="molecule type" value="Genomic_DNA"/>
</dbReference>
<evidence type="ECO:0000259" key="9">
    <source>
        <dbReference type="Pfam" id="PF00883"/>
    </source>
</evidence>
<sequence length="487" mass="52438">MQIQITSSPSTTPDALVIPVVQTDTLAETLVTIGEKTGVPPSVLNTDFKADAKEVLPLYHPDGRKTYLLGLGKTPGTMDWLRAFRELFFKQKAKLSQQVAIDLTGFDADRVEAVVLGVCGGGYDLRLYQTEKNDTSAFFSEDGQLRLLVDDAQRAAAEQVLTQAEALAATQLDIMTLMNAPSNYMNPLLLADWATASGQQYGYSVKVLHKEELEEQGFDALLSVNKGSDLPPVLIIAEYKPANAANVRKVGLVGKGVTFDTGGISIKPSTNMHLMKSDMGGAAAVLGTVEAAAKLKLPVHLIGIVPATENMVDGSATKPGDVIGSYLGKTIEVIDTDAEGRIILADGLGYMVSNYQPEVLIDLATLTGSIIAALGYHAAGLFTQNDELATQLIRAGDRTGERLWRMPIWDVYKEDIKSDVADLKNFSGKPIAGSISAAKFLEVFTENHPKWAHLDIAGMAFADTEFGSQKNATAYGVRLLIDFLRNL</sequence>
<dbReference type="PRINTS" id="PR00481">
    <property type="entry name" value="LAMNOPPTDASE"/>
</dbReference>
<dbReference type="InterPro" id="IPR000819">
    <property type="entry name" value="Peptidase_M17_C"/>
</dbReference>
<gene>
    <name evidence="8" type="primary">pepA</name>
    <name evidence="10" type="ORF">GCM10023187_34810</name>
</gene>
<evidence type="ECO:0000256" key="1">
    <source>
        <dbReference type="ARBA" id="ARBA00000135"/>
    </source>
</evidence>
<feature type="binding site" evidence="8">
    <location>
        <position position="260"/>
    </location>
    <ligand>
        <name>Mn(2+)</name>
        <dbReference type="ChEBI" id="CHEBI:29035"/>
        <label>1</label>
    </ligand>
</feature>
<dbReference type="CDD" id="cd00433">
    <property type="entry name" value="Peptidase_M17"/>
    <property type="match status" value="1"/>
</dbReference>
<accession>A0ABP8KN46</accession>
<name>A0ABP8KN46_9BACT</name>
<evidence type="ECO:0000256" key="8">
    <source>
        <dbReference type="HAMAP-Rule" id="MF_00181"/>
    </source>
</evidence>
<dbReference type="Proteomes" id="UP001500936">
    <property type="component" value="Unassembled WGS sequence"/>
</dbReference>
<feature type="binding site" evidence="8">
    <location>
        <position position="337"/>
    </location>
    <ligand>
        <name>Mn(2+)</name>
        <dbReference type="ChEBI" id="CHEBI:29035"/>
        <label>1</label>
    </ligand>
</feature>
<dbReference type="InterPro" id="IPR011356">
    <property type="entry name" value="Leucine_aapep/pepB"/>
</dbReference>
<comment type="cofactor">
    <cofactor evidence="8">
        <name>Mn(2+)</name>
        <dbReference type="ChEBI" id="CHEBI:29035"/>
    </cofactor>
    <text evidence="8">Binds 2 manganese ions per subunit.</text>
</comment>
<feature type="binding site" evidence="8">
    <location>
        <position position="339"/>
    </location>
    <ligand>
        <name>Mn(2+)</name>
        <dbReference type="ChEBI" id="CHEBI:29035"/>
        <label>2</label>
    </ligand>
</feature>
<keyword evidence="8" id="KW-0479">Metal-binding</keyword>
<dbReference type="EC" id="3.4.11.10" evidence="8"/>
<dbReference type="PANTHER" id="PTHR11963:SF23">
    <property type="entry name" value="CYTOSOL AMINOPEPTIDASE"/>
    <property type="match status" value="1"/>
</dbReference>
<dbReference type="Gene3D" id="3.40.220.10">
    <property type="entry name" value="Leucine Aminopeptidase, subunit E, domain 1"/>
    <property type="match status" value="1"/>
</dbReference>
<keyword evidence="4 8" id="KW-0031">Aminopeptidase</keyword>
<evidence type="ECO:0000256" key="4">
    <source>
        <dbReference type="ARBA" id="ARBA00022438"/>
    </source>
</evidence>
<evidence type="ECO:0000313" key="11">
    <source>
        <dbReference type="Proteomes" id="UP001500936"/>
    </source>
</evidence>
<evidence type="ECO:0000256" key="6">
    <source>
        <dbReference type="ARBA" id="ARBA00022801"/>
    </source>
</evidence>
<feature type="domain" description="Cytosol aminopeptidase" evidence="9">
    <location>
        <begin position="176"/>
        <end position="481"/>
    </location>
</feature>
<evidence type="ECO:0000313" key="10">
    <source>
        <dbReference type="EMBL" id="GAA4410353.1"/>
    </source>
</evidence>
<dbReference type="SUPFAM" id="SSF52949">
    <property type="entry name" value="Macro domain-like"/>
    <property type="match status" value="1"/>
</dbReference>
<comment type="subcellular location">
    <subcellularLocation>
        <location evidence="8">Cytoplasm</location>
    </subcellularLocation>
</comment>
<comment type="similarity">
    <text evidence="3 8">Belongs to the peptidase M17 family.</text>
</comment>
<dbReference type="PANTHER" id="PTHR11963">
    <property type="entry name" value="LEUCINE AMINOPEPTIDASE-RELATED"/>
    <property type="match status" value="1"/>
</dbReference>
<keyword evidence="11" id="KW-1185">Reference proteome</keyword>
<protein>
    <recommendedName>
        <fullName evidence="8">Probable cytosol aminopeptidase</fullName>
        <ecNumber evidence="8">3.4.11.1</ecNumber>
    </recommendedName>
    <alternativeName>
        <fullName evidence="8">Leucine aminopeptidase</fullName>
        <shortName evidence="8">LAP</shortName>
        <ecNumber evidence="8">3.4.11.10</ecNumber>
    </alternativeName>
    <alternativeName>
        <fullName evidence="8">Leucyl aminopeptidase</fullName>
    </alternativeName>
</protein>
<comment type="catalytic activity">
    <reaction evidence="1 8">
        <text>Release of an N-terminal amino acid, Xaa-|-Yaa-, in which Xaa is preferably Leu, but may be other amino acids including Pro although not Arg or Lys, and Yaa may be Pro. Amino acid amides and methyl esters are also readily hydrolyzed, but rates on arylamides are exceedingly low.</text>
        <dbReference type="EC" id="3.4.11.1"/>
    </reaction>
</comment>
<evidence type="ECO:0000256" key="7">
    <source>
        <dbReference type="ARBA" id="ARBA00023211"/>
    </source>
</evidence>
<comment type="catalytic activity">
    <reaction evidence="2 8">
        <text>Release of an N-terminal amino acid, preferentially leucine, but not glutamic or aspartic acids.</text>
        <dbReference type="EC" id="3.4.11.10"/>
    </reaction>
</comment>
<feature type="active site" evidence="8">
    <location>
        <position position="341"/>
    </location>
</feature>
<dbReference type="InterPro" id="IPR043472">
    <property type="entry name" value="Macro_dom-like"/>
</dbReference>
<keyword evidence="7 8" id="KW-0464">Manganese</keyword>
<dbReference type="Gene3D" id="3.40.630.10">
    <property type="entry name" value="Zn peptidases"/>
    <property type="match status" value="1"/>
</dbReference>
<feature type="binding site" evidence="8">
    <location>
        <position position="339"/>
    </location>
    <ligand>
        <name>Mn(2+)</name>
        <dbReference type="ChEBI" id="CHEBI:29035"/>
        <label>1</label>
    </ligand>
</feature>
<dbReference type="GO" id="GO:0004177">
    <property type="term" value="F:aminopeptidase activity"/>
    <property type="evidence" value="ECO:0007669"/>
    <property type="project" value="UniProtKB-KW"/>
</dbReference>
<reference evidence="11" key="1">
    <citation type="journal article" date="2019" name="Int. J. Syst. Evol. Microbiol.">
        <title>The Global Catalogue of Microorganisms (GCM) 10K type strain sequencing project: providing services to taxonomists for standard genome sequencing and annotation.</title>
        <authorList>
            <consortium name="The Broad Institute Genomics Platform"/>
            <consortium name="The Broad Institute Genome Sequencing Center for Infectious Disease"/>
            <person name="Wu L."/>
            <person name="Ma J."/>
        </authorList>
    </citation>
    <scope>NUCLEOTIDE SEQUENCE [LARGE SCALE GENOMIC DNA]</scope>
    <source>
        <strain evidence="11">JCM 17925</strain>
    </source>
</reference>
<dbReference type="Pfam" id="PF00883">
    <property type="entry name" value="Peptidase_M17"/>
    <property type="match status" value="1"/>
</dbReference>
<comment type="function">
    <text evidence="8">Presumably involved in the processing and regular turnover of intracellular proteins. Catalyzes the removal of unsubstituted N-terminal amino acids from various peptides.</text>
</comment>
<evidence type="ECO:0000256" key="2">
    <source>
        <dbReference type="ARBA" id="ARBA00000967"/>
    </source>
</evidence>
<comment type="caution">
    <text evidence="10">The sequence shown here is derived from an EMBL/GenBank/DDBJ whole genome shotgun (WGS) entry which is preliminary data.</text>
</comment>
<feature type="binding site" evidence="8">
    <location>
        <position position="255"/>
    </location>
    <ligand>
        <name>Mn(2+)</name>
        <dbReference type="ChEBI" id="CHEBI:29035"/>
        <label>2</label>
    </ligand>
</feature>
<keyword evidence="8" id="KW-0963">Cytoplasm</keyword>
<dbReference type="InterPro" id="IPR023042">
    <property type="entry name" value="Peptidase_M17_leu_NH2_pept"/>
</dbReference>
<evidence type="ECO:0000256" key="5">
    <source>
        <dbReference type="ARBA" id="ARBA00022670"/>
    </source>
</evidence>
<evidence type="ECO:0000256" key="3">
    <source>
        <dbReference type="ARBA" id="ARBA00009528"/>
    </source>
</evidence>
<keyword evidence="6 8" id="KW-0378">Hydrolase</keyword>
<dbReference type="EC" id="3.4.11.1" evidence="8"/>
<organism evidence="10 11">
    <name type="scientific">Nibrella viscosa</name>
    <dbReference type="NCBI Taxonomy" id="1084524"/>
    <lineage>
        <taxon>Bacteria</taxon>
        <taxon>Pseudomonadati</taxon>
        <taxon>Bacteroidota</taxon>
        <taxon>Cytophagia</taxon>
        <taxon>Cytophagales</taxon>
        <taxon>Spirosomataceae</taxon>
        <taxon>Nibrella</taxon>
    </lineage>
</organism>
<dbReference type="SUPFAM" id="SSF53187">
    <property type="entry name" value="Zn-dependent exopeptidases"/>
    <property type="match status" value="1"/>
</dbReference>
<dbReference type="HAMAP" id="MF_00181">
    <property type="entry name" value="Cytosol_peptidase_M17"/>
    <property type="match status" value="1"/>
</dbReference>
<proteinExistence type="inferred from homology"/>
<feature type="active site" evidence="8">
    <location>
        <position position="267"/>
    </location>
</feature>
<feature type="binding site" evidence="8">
    <location>
        <position position="260"/>
    </location>
    <ligand>
        <name>Mn(2+)</name>
        <dbReference type="ChEBI" id="CHEBI:29035"/>
        <label>2</label>
    </ligand>
</feature>
<feature type="binding site" evidence="8">
    <location>
        <position position="278"/>
    </location>
    <ligand>
        <name>Mn(2+)</name>
        <dbReference type="ChEBI" id="CHEBI:29035"/>
        <label>2</label>
    </ligand>
</feature>
<keyword evidence="5 8" id="KW-0645">Protease</keyword>